<feature type="non-terminal residue" evidence="1">
    <location>
        <position position="224"/>
    </location>
</feature>
<feature type="non-terminal residue" evidence="1">
    <location>
        <position position="1"/>
    </location>
</feature>
<gene>
    <name evidence="1" type="ORF">METZ01_LOCUS329102</name>
</gene>
<evidence type="ECO:0000313" key="1">
    <source>
        <dbReference type="EMBL" id="SVC76248.1"/>
    </source>
</evidence>
<dbReference type="AlphaFoldDB" id="A0A382PUE1"/>
<name>A0A382PUE1_9ZZZZ</name>
<proteinExistence type="predicted"/>
<organism evidence="1">
    <name type="scientific">marine metagenome</name>
    <dbReference type="NCBI Taxonomy" id="408172"/>
    <lineage>
        <taxon>unclassified sequences</taxon>
        <taxon>metagenomes</taxon>
        <taxon>ecological metagenomes</taxon>
    </lineage>
</organism>
<protein>
    <submittedName>
        <fullName evidence="1">Uncharacterized protein</fullName>
    </submittedName>
</protein>
<reference evidence="1" key="1">
    <citation type="submission" date="2018-05" db="EMBL/GenBank/DDBJ databases">
        <authorList>
            <person name="Lanie J.A."/>
            <person name="Ng W.-L."/>
            <person name="Kazmierczak K.M."/>
            <person name="Andrzejewski T.M."/>
            <person name="Davidsen T.M."/>
            <person name="Wayne K.J."/>
            <person name="Tettelin H."/>
            <person name="Glass J.I."/>
            <person name="Rusch D."/>
            <person name="Podicherti R."/>
            <person name="Tsui H.-C.T."/>
            <person name="Winkler M.E."/>
        </authorList>
    </citation>
    <scope>NUCLEOTIDE SEQUENCE</scope>
</reference>
<accession>A0A382PUE1</accession>
<sequence length="224" mass="24797">VKHRKDIIPEEEMSTSFTGTTEDALNELAALFALETPAKEIEPIVEEEIEIIESPIIVAPEVEEIQPESYNVRAASKELSDLFGIMAGVEVPQQVEEEVTVEVVEEKLITEYTPDSLEDSIAHILGAFKEEVEEIVVAEEVIVEEKIEEVEKPIPPVIVAEEVITPTIKTEEIKEQITAASFVSQLEQAAKDTKTFTGSVENAITDLSALFQDTYEIPITQTAE</sequence>
<dbReference type="EMBL" id="UINC01109428">
    <property type="protein sequence ID" value="SVC76248.1"/>
    <property type="molecule type" value="Genomic_DNA"/>
</dbReference>